<organism evidence="2 3">
    <name type="scientific">Pararge aegeria aegeria</name>
    <dbReference type="NCBI Taxonomy" id="348720"/>
    <lineage>
        <taxon>Eukaryota</taxon>
        <taxon>Metazoa</taxon>
        <taxon>Ecdysozoa</taxon>
        <taxon>Arthropoda</taxon>
        <taxon>Hexapoda</taxon>
        <taxon>Insecta</taxon>
        <taxon>Pterygota</taxon>
        <taxon>Neoptera</taxon>
        <taxon>Endopterygota</taxon>
        <taxon>Lepidoptera</taxon>
        <taxon>Glossata</taxon>
        <taxon>Ditrysia</taxon>
        <taxon>Papilionoidea</taxon>
        <taxon>Nymphalidae</taxon>
        <taxon>Satyrinae</taxon>
        <taxon>Satyrini</taxon>
        <taxon>Parargina</taxon>
        <taxon>Pararge</taxon>
    </lineage>
</organism>
<dbReference type="AlphaFoldDB" id="A0A8S4RHI9"/>
<protein>
    <submittedName>
        <fullName evidence="2">Jg26534 protein</fullName>
    </submittedName>
</protein>
<keyword evidence="3" id="KW-1185">Reference proteome</keyword>
<comment type="caution">
    <text evidence="2">The sequence shown here is derived from an EMBL/GenBank/DDBJ whole genome shotgun (WGS) entry which is preliminary data.</text>
</comment>
<gene>
    <name evidence="2" type="primary">jg26534</name>
    <name evidence="2" type="ORF">PAEG_LOCUS13706</name>
</gene>
<keyword evidence="1" id="KW-0472">Membrane</keyword>
<evidence type="ECO:0000313" key="2">
    <source>
        <dbReference type="EMBL" id="CAH2236247.1"/>
    </source>
</evidence>
<sequence length="88" mass="10359">VEDGNEEENHDEYHKFFDRELIYTIIYWMVLAICLWGTIYVMLLAANSVFDSSPIGKLNDLPMQIILPPSTKKNDSYFDLGVIKYCWY</sequence>
<keyword evidence="1" id="KW-0812">Transmembrane</keyword>
<accession>A0A8S4RHI9</accession>
<feature type="non-terminal residue" evidence="2">
    <location>
        <position position="1"/>
    </location>
</feature>
<evidence type="ECO:0000256" key="1">
    <source>
        <dbReference type="SAM" id="Phobius"/>
    </source>
</evidence>
<reference evidence="2" key="1">
    <citation type="submission" date="2022-03" db="EMBL/GenBank/DDBJ databases">
        <authorList>
            <person name="Lindestad O."/>
        </authorList>
    </citation>
    <scope>NUCLEOTIDE SEQUENCE</scope>
</reference>
<proteinExistence type="predicted"/>
<dbReference type="Proteomes" id="UP000838756">
    <property type="component" value="Unassembled WGS sequence"/>
</dbReference>
<dbReference type="EMBL" id="CAKXAJ010025197">
    <property type="protein sequence ID" value="CAH2236247.1"/>
    <property type="molecule type" value="Genomic_DNA"/>
</dbReference>
<name>A0A8S4RHI9_9NEOP</name>
<keyword evidence="1" id="KW-1133">Transmembrane helix</keyword>
<evidence type="ECO:0000313" key="3">
    <source>
        <dbReference type="Proteomes" id="UP000838756"/>
    </source>
</evidence>
<feature type="transmembrane region" description="Helical" evidence="1">
    <location>
        <begin position="25"/>
        <end position="50"/>
    </location>
</feature>